<keyword evidence="2" id="KW-1133">Transmembrane helix</keyword>
<keyword evidence="5" id="KW-1185">Reference proteome</keyword>
<evidence type="ECO:0000313" key="5">
    <source>
        <dbReference type="Proteomes" id="UP001620626"/>
    </source>
</evidence>
<evidence type="ECO:0000256" key="1">
    <source>
        <dbReference type="SAM" id="MobiDB-lite"/>
    </source>
</evidence>
<feature type="transmembrane region" description="Helical" evidence="2">
    <location>
        <begin position="142"/>
        <end position="163"/>
    </location>
</feature>
<reference evidence="4 5" key="1">
    <citation type="submission" date="2024-10" db="EMBL/GenBank/DDBJ databases">
        <authorList>
            <person name="Kim D."/>
        </authorList>
    </citation>
    <scope>NUCLEOTIDE SEQUENCE [LARGE SCALE GENOMIC DNA]</scope>
    <source>
        <strain evidence="4">BH-2024</strain>
    </source>
</reference>
<feature type="signal peptide" evidence="3">
    <location>
        <begin position="1"/>
        <end position="29"/>
    </location>
</feature>
<feature type="region of interest" description="Disordered" evidence="1">
    <location>
        <begin position="115"/>
        <end position="136"/>
    </location>
</feature>
<feature type="chain" id="PRO_5044821878" evidence="3">
    <location>
        <begin position="30"/>
        <end position="164"/>
    </location>
</feature>
<sequence length="164" mass="17485">MPFFATPLPIVVATVLISFAAFLPHFCGALKCAMGATGIGPADPFGIYECSEKSSIYCFKGNCTAVSTNEHYFSLGCTYTNIEKESADLMMANHIKPNSKAADWTCAVQFGKRDQPVPFPVPGENKSTPAGPGDAADDGTNVLAPMAFILPLVFVAYFCVLPIF</sequence>
<keyword evidence="3" id="KW-0732">Signal</keyword>
<organism evidence="4 5">
    <name type="scientific">Heterodera trifolii</name>
    <dbReference type="NCBI Taxonomy" id="157864"/>
    <lineage>
        <taxon>Eukaryota</taxon>
        <taxon>Metazoa</taxon>
        <taxon>Ecdysozoa</taxon>
        <taxon>Nematoda</taxon>
        <taxon>Chromadorea</taxon>
        <taxon>Rhabditida</taxon>
        <taxon>Tylenchina</taxon>
        <taxon>Tylenchomorpha</taxon>
        <taxon>Tylenchoidea</taxon>
        <taxon>Heteroderidae</taxon>
        <taxon>Heteroderinae</taxon>
        <taxon>Heterodera</taxon>
    </lineage>
</organism>
<protein>
    <submittedName>
        <fullName evidence="4">Uncharacterized protein</fullName>
    </submittedName>
</protein>
<evidence type="ECO:0000256" key="3">
    <source>
        <dbReference type="SAM" id="SignalP"/>
    </source>
</evidence>
<gene>
    <name evidence="4" type="ORF">niasHT_000968</name>
</gene>
<dbReference type="EMBL" id="JBICBT010000138">
    <property type="protein sequence ID" value="KAL3122392.1"/>
    <property type="molecule type" value="Genomic_DNA"/>
</dbReference>
<dbReference type="Proteomes" id="UP001620626">
    <property type="component" value="Unassembled WGS sequence"/>
</dbReference>
<comment type="caution">
    <text evidence="4">The sequence shown here is derived from an EMBL/GenBank/DDBJ whole genome shotgun (WGS) entry which is preliminary data.</text>
</comment>
<keyword evidence="2" id="KW-0812">Transmembrane</keyword>
<evidence type="ECO:0000313" key="4">
    <source>
        <dbReference type="EMBL" id="KAL3122392.1"/>
    </source>
</evidence>
<proteinExistence type="predicted"/>
<evidence type="ECO:0000256" key="2">
    <source>
        <dbReference type="SAM" id="Phobius"/>
    </source>
</evidence>
<keyword evidence="2" id="KW-0472">Membrane</keyword>
<accession>A0ABD2M4E1</accession>
<dbReference type="AlphaFoldDB" id="A0ABD2M4E1"/>
<name>A0ABD2M4E1_9BILA</name>